<organism evidence="15 16">
    <name type="scientific">Aquamicrobium ahrensii</name>
    <dbReference type="NCBI Taxonomy" id="469551"/>
    <lineage>
        <taxon>Bacteria</taxon>
        <taxon>Pseudomonadati</taxon>
        <taxon>Pseudomonadota</taxon>
        <taxon>Alphaproteobacteria</taxon>
        <taxon>Hyphomicrobiales</taxon>
        <taxon>Phyllobacteriaceae</taxon>
        <taxon>Aquamicrobium</taxon>
    </lineage>
</organism>
<proteinExistence type="inferred from homology"/>
<feature type="domain" description="TonB-dependent receptor plug" evidence="14">
    <location>
        <begin position="50"/>
        <end position="155"/>
    </location>
</feature>
<evidence type="ECO:0000256" key="12">
    <source>
        <dbReference type="SAM" id="SignalP"/>
    </source>
</evidence>
<gene>
    <name evidence="15" type="ORF">ABID44_002658</name>
</gene>
<dbReference type="InterPro" id="IPR012910">
    <property type="entry name" value="Plug_dom"/>
</dbReference>
<dbReference type="PANTHER" id="PTHR30069:SF29">
    <property type="entry name" value="HEMOGLOBIN AND HEMOGLOBIN-HAPTOGLOBIN-BINDING PROTEIN 1-RELATED"/>
    <property type="match status" value="1"/>
</dbReference>
<evidence type="ECO:0000256" key="8">
    <source>
        <dbReference type="ARBA" id="ARBA00023170"/>
    </source>
</evidence>
<feature type="chain" id="PRO_5045414498" evidence="12">
    <location>
        <begin position="22"/>
        <end position="631"/>
    </location>
</feature>
<keyword evidence="2 10" id="KW-0813">Transport</keyword>
<dbReference type="InterPro" id="IPR039426">
    <property type="entry name" value="TonB-dep_rcpt-like"/>
</dbReference>
<evidence type="ECO:0000256" key="6">
    <source>
        <dbReference type="ARBA" id="ARBA00023077"/>
    </source>
</evidence>
<evidence type="ECO:0000256" key="11">
    <source>
        <dbReference type="RuleBase" id="RU003357"/>
    </source>
</evidence>
<keyword evidence="4 10" id="KW-0812">Transmembrane</keyword>
<dbReference type="InterPro" id="IPR037066">
    <property type="entry name" value="Plug_dom_sf"/>
</dbReference>
<evidence type="ECO:0000256" key="7">
    <source>
        <dbReference type="ARBA" id="ARBA00023136"/>
    </source>
</evidence>
<dbReference type="Proteomes" id="UP001549143">
    <property type="component" value="Unassembled WGS sequence"/>
</dbReference>
<dbReference type="InterPro" id="IPR036942">
    <property type="entry name" value="Beta-barrel_TonB_sf"/>
</dbReference>
<evidence type="ECO:0000256" key="1">
    <source>
        <dbReference type="ARBA" id="ARBA00004571"/>
    </source>
</evidence>
<dbReference type="Pfam" id="PF07715">
    <property type="entry name" value="Plug"/>
    <property type="match status" value="1"/>
</dbReference>
<evidence type="ECO:0000313" key="15">
    <source>
        <dbReference type="EMBL" id="MET3662321.1"/>
    </source>
</evidence>
<feature type="domain" description="TonB-dependent receptor-like beta-barrel" evidence="13">
    <location>
        <begin position="220"/>
        <end position="605"/>
    </location>
</feature>
<dbReference type="Gene3D" id="2.40.170.20">
    <property type="entry name" value="TonB-dependent receptor, beta-barrel domain"/>
    <property type="match status" value="1"/>
</dbReference>
<protein>
    <submittedName>
        <fullName evidence="15">Vitamin B12 transporter</fullName>
    </submittedName>
</protein>
<keyword evidence="7 10" id="KW-0472">Membrane</keyword>
<dbReference type="SUPFAM" id="SSF56935">
    <property type="entry name" value="Porins"/>
    <property type="match status" value="1"/>
</dbReference>
<name>A0ABV2KMK6_9HYPH</name>
<evidence type="ECO:0000259" key="14">
    <source>
        <dbReference type="Pfam" id="PF07715"/>
    </source>
</evidence>
<keyword evidence="16" id="KW-1185">Reference proteome</keyword>
<comment type="caution">
    <text evidence="15">The sequence shown here is derived from an EMBL/GenBank/DDBJ whole genome shotgun (WGS) entry which is preliminary data.</text>
</comment>
<evidence type="ECO:0000256" key="3">
    <source>
        <dbReference type="ARBA" id="ARBA00022452"/>
    </source>
</evidence>
<keyword evidence="5 12" id="KW-0732">Signal</keyword>
<dbReference type="CDD" id="cd01347">
    <property type="entry name" value="ligand_gated_channel"/>
    <property type="match status" value="1"/>
</dbReference>
<evidence type="ECO:0000259" key="13">
    <source>
        <dbReference type="Pfam" id="PF00593"/>
    </source>
</evidence>
<dbReference type="EMBL" id="JBEPMN010000010">
    <property type="protein sequence ID" value="MET3662321.1"/>
    <property type="molecule type" value="Genomic_DNA"/>
</dbReference>
<dbReference type="PANTHER" id="PTHR30069">
    <property type="entry name" value="TONB-DEPENDENT OUTER MEMBRANE RECEPTOR"/>
    <property type="match status" value="1"/>
</dbReference>
<keyword evidence="8" id="KW-0675">Receptor</keyword>
<dbReference type="Gene3D" id="2.170.130.10">
    <property type="entry name" value="TonB-dependent receptor, plug domain"/>
    <property type="match status" value="1"/>
</dbReference>
<keyword evidence="6 11" id="KW-0798">TonB box</keyword>
<dbReference type="PROSITE" id="PS52016">
    <property type="entry name" value="TONB_DEPENDENT_REC_3"/>
    <property type="match status" value="1"/>
</dbReference>
<evidence type="ECO:0000256" key="5">
    <source>
        <dbReference type="ARBA" id="ARBA00022729"/>
    </source>
</evidence>
<sequence>MRKKILAAGVCSLALTGTGWAQQSTDFDDNVIQLDTIVVTTPLRRASSLERSTSSVAVIDEEDIRKSPAIDLLSLLKTQPGITATSNGGLGADASLSLRGTSAAQTLILVNGVRAASATAGTLNLSSIPLDSIERIEIAKGGHSAQYGADSIGGIINIITKQGGSCPEGTNACGSVTAGVMHPWGGTLSGNVGGSTQDGLSYSFGASILGTQGYDYRLSPGHDPDKDGFTRGSVNFSLSKETALGAIYTDGLYTRGRNEYDDDPYGNISHTDNFSGRLGARLDHSESWTSNIELSTALDYSALSQDSVRGDDFDTLRYGLLATTQKQFDLGATHHVVQGGIEAYRDSVKNSAVSGSPYDESKRDLVAVFGQYSFEYERLTVDTGLRHDDNEQFGDVTTYNAGASYELTDNLVTRASYATGFRAPTFNDLYYPFSGNPDLNPEESRSYEIGLNWRLTDSTTLDMALYRNDIDDMIAWAPIDPSDPDGLWQPSNINRARITGFEASLEHRFDPQWSVRAMVDIREPLNRSPGTHGKYIAYGERFRGSTGFTYTPTQDLSLSADLLYVSSRYADELNARRLPSYITADFSAIYTIDEKSQLKFSAQNIFDKKYETKETFRAPGRTLNLSFTRSF</sequence>
<dbReference type="Pfam" id="PF00593">
    <property type="entry name" value="TonB_dep_Rec_b-barrel"/>
    <property type="match status" value="1"/>
</dbReference>
<evidence type="ECO:0000256" key="9">
    <source>
        <dbReference type="ARBA" id="ARBA00023237"/>
    </source>
</evidence>
<keyword evidence="9 10" id="KW-0998">Cell outer membrane</keyword>
<feature type="signal peptide" evidence="12">
    <location>
        <begin position="1"/>
        <end position="21"/>
    </location>
</feature>
<comment type="subcellular location">
    <subcellularLocation>
        <location evidence="1 10">Cell outer membrane</location>
        <topology evidence="1 10">Multi-pass membrane protein</topology>
    </subcellularLocation>
</comment>
<evidence type="ECO:0000313" key="16">
    <source>
        <dbReference type="Proteomes" id="UP001549143"/>
    </source>
</evidence>
<keyword evidence="3 10" id="KW-1134">Transmembrane beta strand</keyword>
<dbReference type="RefSeq" id="WP_354152176.1">
    <property type="nucleotide sequence ID" value="NZ_JBEPMN010000010.1"/>
</dbReference>
<accession>A0ABV2KMK6</accession>
<evidence type="ECO:0000256" key="2">
    <source>
        <dbReference type="ARBA" id="ARBA00022448"/>
    </source>
</evidence>
<comment type="similarity">
    <text evidence="10 11">Belongs to the TonB-dependent receptor family.</text>
</comment>
<dbReference type="InterPro" id="IPR000531">
    <property type="entry name" value="Beta-barrel_TonB"/>
</dbReference>
<evidence type="ECO:0000256" key="4">
    <source>
        <dbReference type="ARBA" id="ARBA00022692"/>
    </source>
</evidence>
<evidence type="ECO:0000256" key="10">
    <source>
        <dbReference type="PROSITE-ProRule" id="PRU01360"/>
    </source>
</evidence>
<reference evidence="15 16" key="1">
    <citation type="submission" date="2024-06" db="EMBL/GenBank/DDBJ databases">
        <title>Genomic Encyclopedia of Type Strains, Phase IV (KMG-IV): sequencing the most valuable type-strain genomes for metagenomic binning, comparative biology and taxonomic classification.</title>
        <authorList>
            <person name="Goeker M."/>
        </authorList>
    </citation>
    <scope>NUCLEOTIDE SEQUENCE [LARGE SCALE GENOMIC DNA]</scope>
    <source>
        <strain evidence="15 16">DSM 19730</strain>
    </source>
</reference>